<dbReference type="Pfam" id="PF13673">
    <property type="entry name" value="Acetyltransf_10"/>
    <property type="match status" value="1"/>
</dbReference>
<keyword evidence="3" id="KW-1185">Reference proteome</keyword>
<dbReference type="EMBL" id="DF968000">
    <property type="protein sequence ID" value="GAO99616.1"/>
    <property type="molecule type" value="Genomic_DNA"/>
</dbReference>
<name>A0A0K8MGD4_9LACO</name>
<dbReference type="PROSITE" id="PS51186">
    <property type="entry name" value="GNAT"/>
    <property type="match status" value="1"/>
</dbReference>
<feature type="domain" description="N-acetyltransferase" evidence="1">
    <location>
        <begin position="1"/>
        <end position="74"/>
    </location>
</feature>
<dbReference type="AlphaFoldDB" id="A0A0K8MGD4"/>
<reference evidence="2 3" key="1">
    <citation type="journal article" date="2015" name="BMC Genomics">
        <title>Comparative genomics of Fructobacillus spp. and Leuconostoc spp. reveals niche-specific evolution of Fructobacillus spp.</title>
        <authorList>
            <person name="Endo A."/>
            <person name="Tanizawa Y."/>
            <person name="Tanaka N."/>
            <person name="Maeno S."/>
            <person name="Kumar H."/>
            <person name="Shiwa Y."/>
            <person name="Okada S."/>
            <person name="Yoshikawa H."/>
            <person name="Dicks L."/>
            <person name="Nakagawa J."/>
            <person name="Arita M."/>
        </authorList>
    </citation>
    <scope>NUCLEOTIDE SEQUENCE [LARGE SCALE GENOMIC DNA]</scope>
    <source>
        <strain evidence="2 3">JCM 12225</strain>
    </source>
</reference>
<gene>
    <name evidence="2" type="ORF">FFIC_231020</name>
</gene>
<evidence type="ECO:0000313" key="3">
    <source>
        <dbReference type="Proteomes" id="UP000253891"/>
    </source>
</evidence>
<dbReference type="GO" id="GO:0016747">
    <property type="term" value="F:acyltransferase activity, transferring groups other than amino-acyl groups"/>
    <property type="evidence" value="ECO:0007669"/>
    <property type="project" value="InterPro"/>
</dbReference>
<dbReference type="Proteomes" id="UP000253891">
    <property type="component" value="Unassembled WGS sequence"/>
</dbReference>
<dbReference type="STRING" id="157463.GCA_001047075_00537"/>
<evidence type="ECO:0000259" key="1">
    <source>
        <dbReference type="PROSITE" id="PS51186"/>
    </source>
</evidence>
<accession>A0A0K8MGD4</accession>
<dbReference type="InterPro" id="IPR016181">
    <property type="entry name" value="Acyl_CoA_acyltransferase"/>
</dbReference>
<dbReference type="InterPro" id="IPR000182">
    <property type="entry name" value="GNAT_dom"/>
</dbReference>
<protein>
    <submittedName>
        <fullName evidence="2">GNAT family acetyltransferase</fullName>
    </submittedName>
</protein>
<dbReference type="SUPFAM" id="SSF55729">
    <property type="entry name" value="Acyl-CoA N-acyltransferases (Nat)"/>
    <property type="match status" value="1"/>
</dbReference>
<dbReference type="Gene3D" id="3.40.630.30">
    <property type="match status" value="1"/>
</dbReference>
<sequence>MTFGRVVTATAVRGQGFGDQLVTKILDLCLDKWPNREIKIEAQEQVTGFYAKYGFQPVGEPFIFEGTPHLEMVK</sequence>
<organism evidence="2 3">
    <name type="scientific">Fructobacillus ficulneus</name>
    <dbReference type="NCBI Taxonomy" id="157463"/>
    <lineage>
        <taxon>Bacteria</taxon>
        <taxon>Bacillati</taxon>
        <taxon>Bacillota</taxon>
        <taxon>Bacilli</taxon>
        <taxon>Lactobacillales</taxon>
        <taxon>Lactobacillaceae</taxon>
        <taxon>Fructobacillus</taxon>
    </lineage>
</organism>
<keyword evidence="2" id="KW-0808">Transferase</keyword>
<proteinExistence type="predicted"/>
<evidence type="ECO:0000313" key="2">
    <source>
        <dbReference type="EMBL" id="GAO99616.1"/>
    </source>
</evidence>